<dbReference type="Proteomes" id="UP000034875">
    <property type="component" value="Unassembled WGS sequence"/>
</dbReference>
<name>A0A0G0Z6M9_9BACT</name>
<evidence type="ECO:0000313" key="2">
    <source>
        <dbReference type="EMBL" id="KKS44314.1"/>
    </source>
</evidence>
<evidence type="ECO:0000256" key="1">
    <source>
        <dbReference type="SAM" id="MobiDB-lite"/>
    </source>
</evidence>
<dbReference type="AlphaFoldDB" id="A0A0G0Z6M9"/>
<organism evidence="2 3">
    <name type="scientific">candidate division CPR1 bacterium GW2011_GWA2_42_17</name>
    <dbReference type="NCBI Taxonomy" id="1618341"/>
    <lineage>
        <taxon>Bacteria</taxon>
        <taxon>candidate division CPR1</taxon>
    </lineage>
</organism>
<feature type="region of interest" description="Disordered" evidence="1">
    <location>
        <begin position="61"/>
        <end position="93"/>
    </location>
</feature>
<gene>
    <name evidence="2" type="ORF">UV05_C0007G0004</name>
</gene>
<protein>
    <submittedName>
        <fullName evidence="2">Uncharacterized protein</fullName>
    </submittedName>
</protein>
<feature type="compositionally biased region" description="Acidic residues" evidence="1">
    <location>
        <begin position="69"/>
        <end position="78"/>
    </location>
</feature>
<dbReference type="EMBL" id="LCCZ01000007">
    <property type="protein sequence ID" value="KKS44314.1"/>
    <property type="molecule type" value="Genomic_DNA"/>
</dbReference>
<feature type="compositionally biased region" description="Basic and acidic residues" evidence="1">
    <location>
        <begin position="79"/>
        <end position="93"/>
    </location>
</feature>
<proteinExistence type="predicted"/>
<accession>A0A0G0Z6M9</accession>
<sequence length="93" mass="10522">MLISFYPEVIMAQYLAPPSNEHEQEPTIAQQSFLSCLLVACDMCGSEIPRIETPTHRYIPLGPHITYDGPDEGEDDEREPMGQEKTQHCDILC</sequence>
<reference evidence="2 3" key="1">
    <citation type="journal article" date="2015" name="Nature">
        <title>rRNA introns, odd ribosomes, and small enigmatic genomes across a large radiation of phyla.</title>
        <authorList>
            <person name="Brown C.T."/>
            <person name="Hug L.A."/>
            <person name="Thomas B.C."/>
            <person name="Sharon I."/>
            <person name="Castelle C.J."/>
            <person name="Singh A."/>
            <person name="Wilkins M.J."/>
            <person name="Williams K.H."/>
            <person name="Banfield J.F."/>
        </authorList>
    </citation>
    <scope>NUCLEOTIDE SEQUENCE [LARGE SCALE GENOMIC DNA]</scope>
</reference>
<evidence type="ECO:0000313" key="3">
    <source>
        <dbReference type="Proteomes" id="UP000034875"/>
    </source>
</evidence>
<comment type="caution">
    <text evidence="2">The sequence shown here is derived from an EMBL/GenBank/DDBJ whole genome shotgun (WGS) entry which is preliminary data.</text>
</comment>